<reference evidence="2" key="1">
    <citation type="submission" date="2025-08" db="UniProtKB">
        <authorList>
            <consortium name="RefSeq"/>
        </authorList>
    </citation>
    <scope>IDENTIFICATION</scope>
    <source>
        <tissue evidence="2">Whole body</tissue>
    </source>
</reference>
<dbReference type="AlphaFoldDB" id="A0A6J1PXB8"/>
<dbReference type="RefSeq" id="XP_024874003.1">
    <property type="nucleotide sequence ID" value="XM_025018235.1"/>
</dbReference>
<keyword evidence="1" id="KW-1185">Reference proteome</keyword>
<proteinExistence type="predicted"/>
<evidence type="ECO:0000313" key="1">
    <source>
        <dbReference type="Proteomes" id="UP000504618"/>
    </source>
</evidence>
<evidence type="ECO:0000313" key="2">
    <source>
        <dbReference type="RefSeq" id="XP_024874003.1"/>
    </source>
</evidence>
<dbReference type="PANTHER" id="PTHR33053:SF26">
    <property type="entry name" value="TRANSPOSASE DOMAIN-CONTAINING PROTEIN"/>
    <property type="match status" value="1"/>
</dbReference>
<name>A0A6J1PXB8_9HYME</name>
<protein>
    <submittedName>
        <fullName evidence="2">Uncharacterized protein LOC112455983</fullName>
    </submittedName>
</protein>
<gene>
    <name evidence="2" type="primary">LOC112455983</name>
</gene>
<dbReference type="OrthoDB" id="7553086at2759"/>
<sequence length="692" mass="79485">MNELHKRSIGERRLRRYAKAEAEKVFANILEDDEDILNAITANSIINSHETQDISQDSINNISESAHSNENLQLSRQINDGNNSEYVYMRHDLLANIESDSNSSDEDEEDNDEDEQVNFRQWLREWNLKHNITVEACRELLAKLKLYHPELPLDPRTLNKTPRATSIVEFGNGSYVHVGLIPGLERRLQNCGLKNFGTNKIGLDVNVDGINMTKSCVTDVWPILCRSLDLIDDRPFVVGIFVGSGKPDNVNKYLQDFILEVLKLKSDGLVLNGVMHEVYIRCFICDAPARQYLKCIVGHGAYHACERCTQSGEYEFHRMCYSTETHTPRSDEDFVNQSDPEHHTGISPLLIIPVRMVTEFVLDPFHLVLEGVTKRFMTFILKGTKSGMRLTATEIAEIAERMKNLRAHIPSEFARKPRKMGLNELGKWKGTEWRLFLFYVGCVVLNDILSPTLYNLFLMLQCAMIILSTPRFSRNESYVHFAQELINNFVKMCAHRGVFDKKFIVYNVHNLLHLCDDVKNFGVLTDYSAFPFESYLGQLKKLLRAPSNPLQQLTRRLAERDYLYEYSQKSSEFTPGRQVLGKNEYKILSSSSFTLSTVHKRDSYFLYEESIATAKSIQKLQNGNIVIIADICDIKENYFTYPCESSKLGIYNLGEMSWNRRNVIVPIEVVKTKYTILPCNTNMIAIPMLHSF</sequence>
<dbReference type="Proteomes" id="UP000504618">
    <property type="component" value="Unplaced"/>
</dbReference>
<organism evidence="1 2">
    <name type="scientific">Temnothorax curvispinosus</name>
    <dbReference type="NCBI Taxonomy" id="300111"/>
    <lineage>
        <taxon>Eukaryota</taxon>
        <taxon>Metazoa</taxon>
        <taxon>Ecdysozoa</taxon>
        <taxon>Arthropoda</taxon>
        <taxon>Hexapoda</taxon>
        <taxon>Insecta</taxon>
        <taxon>Pterygota</taxon>
        <taxon>Neoptera</taxon>
        <taxon>Endopterygota</taxon>
        <taxon>Hymenoptera</taxon>
        <taxon>Apocrita</taxon>
        <taxon>Aculeata</taxon>
        <taxon>Formicoidea</taxon>
        <taxon>Formicidae</taxon>
        <taxon>Myrmicinae</taxon>
        <taxon>Temnothorax</taxon>
    </lineage>
</organism>
<accession>A0A6J1PXB8</accession>
<dbReference type="GeneID" id="112455983"/>
<dbReference type="PANTHER" id="PTHR33053">
    <property type="entry name" value="PROTEIN, PUTATIVE-RELATED"/>
    <property type="match status" value="1"/>
</dbReference>